<dbReference type="Pfam" id="PF00665">
    <property type="entry name" value="rve"/>
    <property type="match status" value="1"/>
</dbReference>
<dbReference type="GO" id="GO:0003677">
    <property type="term" value="F:DNA binding"/>
    <property type="evidence" value="ECO:0007669"/>
    <property type="project" value="UniProtKB-KW"/>
</dbReference>
<keyword evidence="16" id="KW-0238">DNA-binding</keyword>
<dbReference type="PANTHER" id="PTHR37984">
    <property type="entry name" value="PROTEIN CBG26694"/>
    <property type="match status" value="1"/>
</dbReference>
<dbReference type="EC" id="2.7.7.49" evidence="3"/>
<feature type="domain" description="Integrase catalytic" evidence="21">
    <location>
        <begin position="844"/>
        <end position="1002"/>
    </location>
</feature>
<dbReference type="Gene3D" id="3.30.70.270">
    <property type="match status" value="2"/>
</dbReference>
<dbReference type="GeneTree" id="ENSGT01100000263500"/>
<dbReference type="Proteomes" id="UP000005207">
    <property type="component" value="Linkage group LG22"/>
</dbReference>
<dbReference type="InterPro" id="IPR021109">
    <property type="entry name" value="Peptidase_aspartic_dom_sf"/>
</dbReference>
<dbReference type="GO" id="GO:0015074">
    <property type="term" value="P:DNA integration"/>
    <property type="evidence" value="ECO:0007669"/>
    <property type="project" value="UniProtKB-KW"/>
</dbReference>
<dbReference type="InterPro" id="IPR043502">
    <property type="entry name" value="DNA/RNA_pol_sf"/>
</dbReference>
<dbReference type="SUPFAM" id="SSF56672">
    <property type="entry name" value="DNA/RNA polymerases"/>
    <property type="match status" value="1"/>
</dbReference>
<dbReference type="SUPFAM" id="SSF53098">
    <property type="entry name" value="Ribonuclease H-like"/>
    <property type="match status" value="1"/>
</dbReference>
<organism evidence="22 23">
    <name type="scientific">Oreochromis niloticus</name>
    <name type="common">Nile tilapia</name>
    <name type="synonym">Tilapia nilotica</name>
    <dbReference type="NCBI Taxonomy" id="8128"/>
    <lineage>
        <taxon>Eukaryota</taxon>
        <taxon>Metazoa</taxon>
        <taxon>Chordata</taxon>
        <taxon>Craniata</taxon>
        <taxon>Vertebrata</taxon>
        <taxon>Euteleostomi</taxon>
        <taxon>Actinopterygii</taxon>
        <taxon>Neopterygii</taxon>
        <taxon>Teleostei</taxon>
        <taxon>Neoteleostei</taxon>
        <taxon>Acanthomorphata</taxon>
        <taxon>Ovalentaria</taxon>
        <taxon>Cichlomorphae</taxon>
        <taxon>Cichliformes</taxon>
        <taxon>Cichlidae</taxon>
        <taxon>African cichlids</taxon>
        <taxon>Pseudocrenilabrinae</taxon>
        <taxon>Oreochromini</taxon>
        <taxon>Oreochromis</taxon>
    </lineage>
</organism>
<keyword evidence="13" id="KW-0229">DNA integration</keyword>
<evidence type="ECO:0000256" key="18">
    <source>
        <dbReference type="ARBA" id="ARBA00039658"/>
    </source>
</evidence>
<dbReference type="GO" id="GO:0003887">
    <property type="term" value="F:DNA-directed DNA polymerase activity"/>
    <property type="evidence" value="ECO:0007669"/>
    <property type="project" value="UniProtKB-KW"/>
</dbReference>
<dbReference type="FunFam" id="3.30.420.10:FF:000032">
    <property type="entry name" value="Retrovirus-related Pol polyprotein from transposon 297-like Protein"/>
    <property type="match status" value="1"/>
</dbReference>
<dbReference type="AlphaFoldDB" id="A0A669C3V5"/>
<evidence type="ECO:0000256" key="12">
    <source>
        <dbReference type="ARBA" id="ARBA00022842"/>
    </source>
</evidence>
<dbReference type="PANTHER" id="PTHR37984:SF5">
    <property type="entry name" value="PROTEIN NYNRIN-LIKE"/>
    <property type="match status" value="1"/>
</dbReference>
<accession>A0A669C3V5</accession>
<evidence type="ECO:0000256" key="10">
    <source>
        <dbReference type="ARBA" id="ARBA00022759"/>
    </source>
</evidence>
<keyword evidence="11" id="KW-0378">Hydrolase</keyword>
<protein>
    <recommendedName>
        <fullName evidence="18">Gypsy retrotransposon integrase-like protein 1</fullName>
        <ecNumber evidence="3">2.7.7.49</ecNumber>
        <ecNumber evidence="2">3.1.26.4</ecNumber>
    </recommendedName>
</protein>
<name>A0A669C3V5_ORENI</name>
<evidence type="ECO:0000256" key="3">
    <source>
        <dbReference type="ARBA" id="ARBA00012493"/>
    </source>
</evidence>
<evidence type="ECO:0000256" key="7">
    <source>
        <dbReference type="ARBA" id="ARBA00022722"/>
    </source>
</evidence>
<dbReference type="Pfam" id="PF24626">
    <property type="entry name" value="SH3_Tf2-1"/>
    <property type="match status" value="1"/>
</dbReference>
<keyword evidence="7" id="KW-0540">Nuclease</keyword>
<dbReference type="InterPro" id="IPR056924">
    <property type="entry name" value="SH3_Tf2-1"/>
</dbReference>
<dbReference type="GO" id="GO:0003964">
    <property type="term" value="F:RNA-directed DNA polymerase activity"/>
    <property type="evidence" value="ECO:0007669"/>
    <property type="project" value="UniProtKB-KW"/>
</dbReference>
<keyword evidence="10" id="KW-0255">Endonuclease</keyword>
<dbReference type="InterPro" id="IPR001584">
    <property type="entry name" value="Integrase_cat-core"/>
</dbReference>
<evidence type="ECO:0000256" key="11">
    <source>
        <dbReference type="ARBA" id="ARBA00022801"/>
    </source>
</evidence>
<reference evidence="23" key="1">
    <citation type="submission" date="2012-01" db="EMBL/GenBank/DDBJ databases">
        <title>The Genome Sequence of Oreochromis niloticus (Nile Tilapia).</title>
        <authorList>
            <consortium name="Broad Institute Genome Assembly Team"/>
            <consortium name="Broad Institute Sequencing Platform"/>
            <person name="Di Palma F."/>
            <person name="Johnson J."/>
            <person name="Lander E.S."/>
            <person name="Lindblad-Toh K."/>
        </authorList>
    </citation>
    <scope>NUCLEOTIDE SEQUENCE [LARGE SCALE GENOMIC DNA]</scope>
</reference>
<evidence type="ECO:0000256" key="4">
    <source>
        <dbReference type="ARBA" id="ARBA00022670"/>
    </source>
</evidence>
<dbReference type="PROSITE" id="PS00141">
    <property type="entry name" value="ASP_PROTEASE"/>
    <property type="match status" value="1"/>
</dbReference>
<keyword evidence="5" id="KW-0808">Transferase</keyword>
<dbReference type="GO" id="GO:0006508">
    <property type="term" value="P:proteolysis"/>
    <property type="evidence" value="ECO:0007669"/>
    <property type="project" value="UniProtKB-KW"/>
</dbReference>
<dbReference type="FunFam" id="3.30.70.270:FF:000020">
    <property type="entry name" value="Transposon Tf2-6 polyprotein-like Protein"/>
    <property type="match status" value="1"/>
</dbReference>
<evidence type="ECO:0000256" key="16">
    <source>
        <dbReference type="ARBA" id="ARBA00023125"/>
    </source>
</evidence>
<evidence type="ECO:0000313" key="23">
    <source>
        <dbReference type="Proteomes" id="UP000005207"/>
    </source>
</evidence>
<dbReference type="Gene3D" id="3.30.420.10">
    <property type="entry name" value="Ribonuclease H-like superfamily/Ribonuclease H"/>
    <property type="match status" value="1"/>
</dbReference>
<sequence>MKLALSERRDQLAGGRETSGGESVSQGQPSPQPITQPSLPMSDPSVPPVLNHFEDGTSQSPWNTPLRVKVNFIGAALDATLDTGASLSAVNADLLPEKNQNQSLKNPWDSPPIRLANGTNCSPLGITWLTIGFMGKRVYQRFVIVQDLSSPFVLGMDFMTRTSLTIHVPTRTVIMDDNPPCLDELCENGFVEADPECGTMTLQNTPQLSLHDKAGEASLDAEEREELLELLNSFGDLFDGHLGRTSLAEHVIVTGDAKPVKLPPYRTSPAKKQIIEEQVQKMLQDNIIEPASGPWAAPVVIVNKPPCDPRFCVDFCGLNQLTVKDSYPLPRVDDSLDFLSRRKFLTTLDLARGYWQVPTAEEAKPKTAFIMHCGLFQFRVLPFGLCNAPATFQWLMNNVLAGLIYKSCAVYLDDIVVASPTFEQHLLDLKEVLGRLQSAGLSLKLSKCQFCLSELTFLGNRVTPPGIHPDPDKVRAVTEFKVPTTTKQVRQFLGLTGYYRRFVQDYARHAEPLFILTKKDVQFHWDDKCQAAVDFLKHSITSAPVLRFPDFSRPFFIHSDACDAGLGAALMQKDGDGKDVAVAFASCAMHKSEKPYSTPEKECLAVIWALEHFRPYVEGLHVTIYTDHSSLKWLMSRPNPSGRLARWSLRLQDFDFTIIHKPGERNKVPDALSHNPLPDVDAPIDLLPPYAMIGSMDLRALRSVIVSDRPHVRQLQLEDPVTGSLLNQLESDQQIGEDSQDLEKYVVHDGLLYFLDPKTKCGLHPLKQLKLFAPTTLRGYLLKYYHDHPTAGHLGIAKTLARLRLRFFWPHMNSDVKKYVVSCCSCQATKPSQRKTAGLMVPIQPQRPWEYAGVDYVGPLPRTQRGNAYILVFVDYFSKWIEVSAVREATAQVAANKFITDIFARHGSPSYLISDRGTPFVSELFEHVLLTLGTEHRLTTAYHPQTNATERVNRTLKAAIRAYVGDKHTSWDKYLPQICFALRTAPHESTGLSPSMMLYGRELETPLDLVTQPSWEGLSDPETSYSDNLRASDAHEHARLVLEESHKRQKHYYDLRRRTVSYEVGDLVRVKSHPKSDASSNFSAKLAPLYTGPYRISKRMSDVNYCLTTVDTGEKVGVFHVANLQPFYTWATALSGKAKGCSSFGSKFPGQQLASCSFSPRPQ</sequence>
<dbReference type="Ensembl" id="ENSONIT00000037307.1">
    <property type="protein sequence ID" value="ENSONIP00000041291.1"/>
    <property type="gene ID" value="ENSONIG00000037511.1"/>
</dbReference>
<keyword evidence="23" id="KW-1185">Reference proteome</keyword>
<dbReference type="Pfam" id="PF17917">
    <property type="entry name" value="RT_RNaseH"/>
    <property type="match status" value="1"/>
</dbReference>
<evidence type="ECO:0000256" key="1">
    <source>
        <dbReference type="ARBA" id="ARBA00010879"/>
    </source>
</evidence>
<evidence type="ECO:0000256" key="17">
    <source>
        <dbReference type="ARBA" id="ARBA00023172"/>
    </source>
</evidence>
<evidence type="ECO:0000256" key="14">
    <source>
        <dbReference type="ARBA" id="ARBA00022918"/>
    </source>
</evidence>
<evidence type="ECO:0000256" key="5">
    <source>
        <dbReference type="ARBA" id="ARBA00022679"/>
    </source>
</evidence>
<dbReference type="Gene3D" id="3.10.20.370">
    <property type="match status" value="1"/>
</dbReference>
<dbReference type="CDD" id="cd00303">
    <property type="entry name" value="retropepsin_like"/>
    <property type="match status" value="1"/>
</dbReference>
<reference evidence="22" key="2">
    <citation type="submission" date="2025-08" db="UniProtKB">
        <authorList>
            <consortium name="Ensembl"/>
        </authorList>
    </citation>
    <scope>IDENTIFICATION</scope>
</reference>
<evidence type="ECO:0000259" key="20">
    <source>
        <dbReference type="PROSITE" id="PS50878"/>
    </source>
</evidence>
<dbReference type="InterPro" id="IPR001969">
    <property type="entry name" value="Aspartic_peptidase_AS"/>
</dbReference>
<dbReference type="FunFam" id="3.10.20.370:FF:000001">
    <property type="entry name" value="Retrovirus-related Pol polyprotein from transposon 17.6-like protein"/>
    <property type="match status" value="1"/>
</dbReference>
<keyword evidence="9" id="KW-0064">Aspartyl protease</keyword>
<keyword evidence="8" id="KW-0479">Metal-binding</keyword>
<dbReference type="Gene3D" id="3.10.10.10">
    <property type="entry name" value="HIV Type 1 Reverse Transcriptase, subunit A, domain 1"/>
    <property type="match status" value="1"/>
</dbReference>
<keyword evidence="6" id="KW-0548">Nucleotidyltransferase</keyword>
<evidence type="ECO:0000256" key="2">
    <source>
        <dbReference type="ARBA" id="ARBA00012180"/>
    </source>
</evidence>
<dbReference type="InterPro" id="IPR043128">
    <property type="entry name" value="Rev_trsase/Diguanyl_cyclase"/>
</dbReference>
<dbReference type="PROSITE" id="PS50878">
    <property type="entry name" value="RT_POL"/>
    <property type="match status" value="1"/>
</dbReference>
<dbReference type="OMA" id="IVHTHEV"/>
<dbReference type="GO" id="GO:0046872">
    <property type="term" value="F:metal ion binding"/>
    <property type="evidence" value="ECO:0007669"/>
    <property type="project" value="UniProtKB-KW"/>
</dbReference>
<dbReference type="FunFam" id="1.10.340.70:FF:000001">
    <property type="entry name" value="Retrovirus-related Pol polyprotein from transposon gypsy-like Protein"/>
    <property type="match status" value="1"/>
</dbReference>
<evidence type="ECO:0000256" key="19">
    <source>
        <dbReference type="SAM" id="MobiDB-lite"/>
    </source>
</evidence>
<dbReference type="CDD" id="cd09274">
    <property type="entry name" value="RNase_HI_RT_Ty3"/>
    <property type="match status" value="1"/>
</dbReference>
<dbReference type="InterPro" id="IPR036397">
    <property type="entry name" value="RNaseH_sf"/>
</dbReference>
<dbReference type="InterPro" id="IPR050951">
    <property type="entry name" value="Retrovirus_Pol_polyprotein"/>
</dbReference>
<feature type="region of interest" description="Disordered" evidence="19">
    <location>
        <begin position="1"/>
        <end position="61"/>
    </location>
</feature>
<dbReference type="Gene3D" id="2.40.70.10">
    <property type="entry name" value="Acid Proteases"/>
    <property type="match status" value="1"/>
</dbReference>
<keyword evidence="14" id="KW-0695">RNA-directed DNA polymerase</keyword>
<dbReference type="InterPro" id="IPR041588">
    <property type="entry name" value="Integrase_H2C2"/>
</dbReference>
<evidence type="ECO:0000256" key="13">
    <source>
        <dbReference type="ARBA" id="ARBA00022908"/>
    </source>
</evidence>
<evidence type="ECO:0000256" key="15">
    <source>
        <dbReference type="ARBA" id="ARBA00022932"/>
    </source>
</evidence>
<evidence type="ECO:0000256" key="8">
    <source>
        <dbReference type="ARBA" id="ARBA00022723"/>
    </source>
</evidence>
<dbReference type="InParanoid" id="A0A669C3V5"/>
<keyword evidence="17" id="KW-0233">DNA recombination</keyword>
<evidence type="ECO:0000256" key="6">
    <source>
        <dbReference type="ARBA" id="ARBA00022695"/>
    </source>
</evidence>
<dbReference type="CDD" id="cd01647">
    <property type="entry name" value="RT_LTR"/>
    <property type="match status" value="1"/>
</dbReference>
<dbReference type="InterPro" id="IPR000477">
    <property type="entry name" value="RT_dom"/>
</dbReference>
<dbReference type="SUPFAM" id="SSF50630">
    <property type="entry name" value="Acid proteases"/>
    <property type="match status" value="1"/>
</dbReference>
<feature type="domain" description="Reverse transcriptase" evidence="20">
    <location>
        <begin position="283"/>
        <end position="462"/>
    </location>
</feature>
<dbReference type="Gene3D" id="1.10.340.70">
    <property type="match status" value="1"/>
</dbReference>
<keyword evidence="12" id="KW-0460">Magnesium</keyword>
<dbReference type="GO" id="GO:0004190">
    <property type="term" value="F:aspartic-type endopeptidase activity"/>
    <property type="evidence" value="ECO:0007669"/>
    <property type="project" value="UniProtKB-KW"/>
</dbReference>
<dbReference type="GO" id="GO:0006310">
    <property type="term" value="P:DNA recombination"/>
    <property type="evidence" value="ECO:0007669"/>
    <property type="project" value="UniProtKB-KW"/>
</dbReference>
<dbReference type="Pfam" id="PF00078">
    <property type="entry name" value="RVT_1"/>
    <property type="match status" value="1"/>
</dbReference>
<evidence type="ECO:0000313" key="22">
    <source>
        <dbReference type="Ensembl" id="ENSONIP00000041291.1"/>
    </source>
</evidence>
<keyword evidence="15" id="KW-0239">DNA-directed DNA polymerase</keyword>
<proteinExistence type="inferred from homology"/>
<feature type="compositionally biased region" description="Basic and acidic residues" evidence="19">
    <location>
        <begin position="1"/>
        <end position="11"/>
    </location>
</feature>
<feature type="compositionally biased region" description="Polar residues" evidence="19">
    <location>
        <begin position="20"/>
        <end position="39"/>
    </location>
</feature>
<evidence type="ECO:0000259" key="21">
    <source>
        <dbReference type="PROSITE" id="PS50994"/>
    </source>
</evidence>
<comment type="similarity">
    <text evidence="1">Belongs to the beta type-B retroviral polymerase family. HERV class-II K(HML-2) pol subfamily.</text>
</comment>
<keyword evidence="4" id="KW-0645">Protease</keyword>
<evidence type="ECO:0000256" key="9">
    <source>
        <dbReference type="ARBA" id="ARBA00022750"/>
    </source>
</evidence>
<dbReference type="PROSITE" id="PS50994">
    <property type="entry name" value="INTEGRASE"/>
    <property type="match status" value="1"/>
</dbReference>
<dbReference type="InterPro" id="IPR041373">
    <property type="entry name" value="RT_RNaseH"/>
</dbReference>
<reference evidence="22" key="3">
    <citation type="submission" date="2025-09" db="UniProtKB">
        <authorList>
            <consortium name="Ensembl"/>
        </authorList>
    </citation>
    <scope>IDENTIFICATION</scope>
</reference>
<dbReference type="GO" id="GO:0004523">
    <property type="term" value="F:RNA-DNA hybrid ribonuclease activity"/>
    <property type="evidence" value="ECO:0007669"/>
    <property type="project" value="UniProtKB-EC"/>
</dbReference>
<dbReference type="Pfam" id="PF17921">
    <property type="entry name" value="Integrase_H2C2"/>
    <property type="match status" value="1"/>
</dbReference>
<dbReference type="InterPro" id="IPR012337">
    <property type="entry name" value="RNaseH-like_sf"/>
</dbReference>
<dbReference type="EC" id="3.1.26.4" evidence="2"/>